<organism evidence="5 6">
    <name type="scientific">Tieghemostelium lacteum</name>
    <name type="common">Slime mold</name>
    <name type="synonym">Dictyostelium lacteum</name>
    <dbReference type="NCBI Taxonomy" id="361077"/>
    <lineage>
        <taxon>Eukaryota</taxon>
        <taxon>Amoebozoa</taxon>
        <taxon>Evosea</taxon>
        <taxon>Eumycetozoa</taxon>
        <taxon>Dictyostelia</taxon>
        <taxon>Dictyosteliales</taxon>
        <taxon>Raperosteliaceae</taxon>
        <taxon>Tieghemostelium</taxon>
    </lineage>
</organism>
<feature type="chain" id="PRO_5007593206" evidence="3">
    <location>
        <begin position="23"/>
        <end position="496"/>
    </location>
</feature>
<proteinExistence type="predicted"/>
<feature type="domain" description="C2H2-type" evidence="4">
    <location>
        <begin position="386"/>
        <end position="408"/>
    </location>
</feature>
<evidence type="ECO:0000256" key="1">
    <source>
        <dbReference type="ARBA" id="ARBA00022729"/>
    </source>
</evidence>
<keyword evidence="6" id="KW-1185">Reference proteome</keyword>
<dbReference type="AlphaFoldDB" id="A0A151ZES7"/>
<evidence type="ECO:0000313" key="6">
    <source>
        <dbReference type="Proteomes" id="UP000076078"/>
    </source>
</evidence>
<name>A0A151ZES7_TIELA</name>
<evidence type="ECO:0000256" key="2">
    <source>
        <dbReference type="SAM" id="MobiDB-lite"/>
    </source>
</evidence>
<dbReference type="Pfam" id="PF00526">
    <property type="entry name" value="Dicty_CTDC"/>
    <property type="match status" value="10"/>
</dbReference>
<dbReference type="InterPro" id="IPR013087">
    <property type="entry name" value="Znf_C2H2_type"/>
</dbReference>
<dbReference type="InterPro" id="IPR052846">
    <property type="entry name" value="ECM-enzyme_regulator"/>
</dbReference>
<accession>A0A151ZES7</accession>
<dbReference type="EMBL" id="LODT01000029">
    <property type="protein sequence ID" value="KYQ92466.1"/>
    <property type="molecule type" value="Genomic_DNA"/>
</dbReference>
<dbReference type="PANTHER" id="PTHR31797">
    <property type="entry name" value="EXTRACELLULAR MATRIX PROTEIN A-RELATED"/>
    <property type="match status" value="1"/>
</dbReference>
<evidence type="ECO:0000256" key="3">
    <source>
        <dbReference type="SAM" id="SignalP"/>
    </source>
</evidence>
<sequence>MYRNNILHILLIIFISLNVIHGYCETYSDCDDKDPCTNDFCNFNTHECRYTVSKCNDENECTHDYCDPHLGCQHIPISCNDENPCTIDTCNFLTGCNYTEVHCDDDNPCTINACDRINGCQSTPKDCTNDNSNKCLKFSCDITSGGCVSNPVDCNDHNECTIDTCNPRIGCVNTPKDCQDNDRCTIDSCDPQTGCISEPVVCFNPNQCNSVGICDPKVGCVYAGCSDNDRNCQVAFCNHTDLNSPCELRQEDKPYYCRDENVCTLSNCKRGIGCTYKLIECNDNNACTIDRCIRSKNKGCVFTPIQCPTPKNKCEVSTCHSQYGCQTRPIICNDFNPCTHDYCDRGICKFDPVACDDNNTCTIDSCSKKSGCIHQLYQCPDDGDICTRSECWNGIGCKNIEIPHCRNHTTTRPTTTTTTSRPPSSTTPITTTSTSSCLTNIENECVCPIGSFCDIDRHLCINTGEVYDCSKDCRHFSCSLGFKCLEFPDSKFICQN</sequence>
<dbReference type="PANTHER" id="PTHR31797:SF6">
    <property type="entry name" value="CHITIN-BINDING TYPE-2 DOMAIN-CONTAINING PROTEIN"/>
    <property type="match status" value="1"/>
</dbReference>
<gene>
    <name evidence="5" type="ORF">DLAC_06450</name>
</gene>
<dbReference type="STRING" id="361077.A0A151ZES7"/>
<evidence type="ECO:0000259" key="4">
    <source>
        <dbReference type="PROSITE" id="PS00028"/>
    </source>
</evidence>
<comment type="caution">
    <text evidence="5">The sequence shown here is derived from an EMBL/GenBank/DDBJ whole genome shotgun (WGS) entry which is preliminary data.</text>
</comment>
<feature type="region of interest" description="Disordered" evidence="2">
    <location>
        <begin position="410"/>
        <end position="430"/>
    </location>
</feature>
<feature type="signal peptide" evidence="3">
    <location>
        <begin position="1"/>
        <end position="22"/>
    </location>
</feature>
<keyword evidence="1 3" id="KW-0732">Signal</keyword>
<dbReference type="PROSITE" id="PS00028">
    <property type="entry name" value="ZINC_FINGER_C2H2_1"/>
    <property type="match status" value="1"/>
</dbReference>
<dbReference type="InterPro" id="IPR001673">
    <property type="entry name" value="S_mold_repeat"/>
</dbReference>
<evidence type="ECO:0000313" key="5">
    <source>
        <dbReference type="EMBL" id="KYQ92466.1"/>
    </source>
</evidence>
<reference evidence="5 6" key="1">
    <citation type="submission" date="2015-12" db="EMBL/GenBank/DDBJ databases">
        <title>Dictyostelia acquired genes for synthesis and detection of signals that induce cell-type specialization by lateral gene transfer from prokaryotes.</title>
        <authorList>
            <person name="Gloeckner G."/>
            <person name="Schaap P."/>
        </authorList>
    </citation>
    <scope>NUCLEOTIDE SEQUENCE [LARGE SCALE GENOMIC DNA]</scope>
    <source>
        <strain evidence="5 6">TK</strain>
    </source>
</reference>
<dbReference type="OMA" id="CHSPISC"/>
<dbReference type="InParanoid" id="A0A151ZES7"/>
<dbReference type="OrthoDB" id="19087at2759"/>
<protein>
    <submittedName>
        <fullName evidence="5">Extracellular matrix protein</fullName>
    </submittedName>
</protein>
<dbReference type="Proteomes" id="UP000076078">
    <property type="component" value="Unassembled WGS sequence"/>
</dbReference>